<gene>
    <name evidence="1" type="ORF">PVE_R2G0881</name>
</gene>
<proteinExistence type="predicted"/>
<protein>
    <submittedName>
        <fullName evidence="1">Uncharacterized protein</fullName>
    </submittedName>
</protein>
<dbReference type="EMBL" id="LT599584">
    <property type="protein sequence ID" value="SBW84906.1"/>
    <property type="molecule type" value="Genomic_DNA"/>
</dbReference>
<dbReference type="AlphaFoldDB" id="A0A1D3K9A1"/>
<name>A0A1D3K9A1_PSEVE</name>
<accession>A0A1D3K9A1</accession>
<dbReference type="RefSeq" id="WP_013100893.1">
    <property type="nucleotide sequence ID" value="NZ_AOUH01000026.1"/>
</dbReference>
<evidence type="ECO:0000313" key="2">
    <source>
        <dbReference type="Proteomes" id="UP000245431"/>
    </source>
</evidence>
<sequence length="167" mass="18842">MRPSTVEGLKDSLASWGEMKEEGGAFAEYADEMIEQFQVKLILLEYLLCQFTIHGLGLTLKHRSRDAWGVLIPDASQQGRFRWQAFQRDGFTGHCTHDTPELCIGDMLDDGYALLDMGALDRLSGTAEWQRGMEIVAVIQACNAGQLSFEDAMRKREEIYSRYAKVA</sequence>
<dbReference type="Proteomes" id="UP000245431">
    <property type="component" value="Chromosome PVE_r2"/>
</dbReference>
<evidence type="ECO:0000313" key="1">
    <source>
        <dbReference type="EMBL" id="SBW84906.1"/>
    </source>
</evidence>
<organism evidence="1 2">
    <name type="scientific">Pseudomonas veronii 1YdBTEX2</name>
    <dbReference type="NCBI Taxonomy" id="1295141"/>
    <lineage>
        <taxon>Bacteria</taxon>
        <taxon>Pseudomonadati</taxon>
        <taxon>Pseudomonadota</taxon>
        <taxon>Gammaproteobacteria</taxon>
        <taxon>Pseudomonadales</taxon>
        <taxon>Pseudomonadaceae</taxon>
        <taxon>Pseudomonas</taxon>
    </lineage>
</organism>
<reference evidence="2" key="1">
    <citation type="submission" date="2016-07" db="EMBL/GenBank/DDBJ databases">
        <authorList>
            <person name="Florea S."/>
            <person name="Webb J.S."/>
            <person name="Jaromczyk J."/>
            <person name="Schardl C.L."/>
        </authorList>
    </citation>
    <scope>NUCLEOTIDE SEQUENCE [LARGE SCALE GENOMIC DNA]</scope>
    <source>
        <strain evidence="2">1YdBTEX2</strain>
    </source>
</reference>